<reference evidence="2" key="1">
    <citation type="submission" date="2016-11" db="EMBL/GenBank/DDBJ databases">
        <authorList>
            <person name="Varghese N."/>
            <person name="Submissions S."/>
        </authorList>
    </citation>
    <scope>NUCLEOTIDE SEQUENCE [LARGE SCALE GENOMIC DNA]</scope>
    <source>
        <strain evidence="2">DSM 26134</strain>
    </source>
</reference>
<dbReference type="InterPro" id="IPR011008">
    <property type="entry name" value="Dimeric_a/b-barrel"/>
</dbReference>
<dbReference type="Proteomes" id="UP000184474">
    <property type="component" value="Unassembled WGS sequence"/>
</dbReference>
<gene>
    <name evidence="1" type="ORF">SAMN04488028_10621</name>
</gene>
<protein>
    <recommendedName>
        <fullName evidence="3">Antibiotic biosynthesis monooxygenase</fullName>
    </recommendedName>
</protein>
<dbReference type="AlphaFoldDB" id="A0A1M6TFE6"/>
<evidence type="ECO:0000313" key="1">
    <source>
        <dbReference type="EMBL" id="SHK55745.1"/>
    </source>
</evidence>
<organism evidence="1 2">
    <name type="scientific">Reichenbachiella agariperforans</name>
    <dbReference type="NCBI Taxonomy" id="156994"/>
    <lineage>
        <taxon>Bacteria</taxon>
        <taxon>Pseudomonadati</taxon>
        <taxon>Bacteroidota</taxon>
        <taxon>Cytophagia</taxon>
        <taxon>Cytophagales</taxon>
        <taxon>Reichenbachiellaceae</taxon>
        <taxon>Reichenbachiella</taxon>
    </lineage>
</organism>
<dbReference type="Gene3D" id="3.30.70.100">
    <property type="match status" value="1"/>
</dbReference>
<evidence type="ECO:0008006" key="3">
    <source>
        <dbReference type="Google" id="ProtNLM"/>
    </source>
</evidence>
<proteinExistence type="predicted"/>
<evidence type="ECO:0000313" key="2">
    <source>
        <dbReference type="Proteomes" id="UP000184474"/>
    </source>
</evidence>
<name>A0A1M6TFE6_REIAG</name>
<keyword evidence="2" id="KW-1185">Reference proteome</keyword>
<accession>A0A1M6TFE6</accession>
<dbReference type="SUPFAM" id="SSF54909">
    <property type="entry name" value="Dimeric alpha+beta barrel"/>
    <property type="match status" value="1"/>
</dbReference>
<dbReference type="RefSeq" id="WP_073123628.1">
    <property type="nucleotide sequence ID" value="NZ_FRAA01000006.1"/>
</dbReference>
<dbReference type="STRING" id="156994.SAMN04488028_10621"/>
<sequence length="96" mass="11282">MNTEIKELVIYTIKEELKMEYQKVQHIVKACLEEMPGYLGVQSYRSCGQDNQLMDWVGWETLAHAKNAQQELEKHPQFALLMQYVADMKFSGHFKN</sequence>
<dbReference type="EMBL" id="FRAA01000006">
    <property type="protein sequence ID" value="SHK55745.1"/>
    <property type="molecule type" value="Genomic_DNA"/>
</dbReference>